<feature type="compositionally biased region" description="Acidic residues" evidence="5">
    <location>
        <begin position="149"/>
        <end position="158"/>
    </location>
</feature>
<dbReference type="GO" id="GO:0015421">
    <property type="term" value="F:ABC-type oligopeptide transporter activity"/>
    <property type="evidence" value="ECO:0007669"/>
    <property type="project" value="TreeGrafter"/>
</dbReference>
<dbReference type="GO" id="GO:0005524">
    <property type="term" value="F:ATP binding"/>
    <property type="evidence" value="ECO:0007669"/>
    <property type="project" value="InterPro"/>
</dbReference>
<evidence type="ECO:0000256" key="4">
    <source>
        <dbReference type="ARBA" id="ARBA00023136"/>
    </source>
</evidence>
<evidence type="ECO:0000313" key="7">
    <source>
        <dbReference type="EMBL" id="OHS94666.1"/>
    </source>
</evidence>
<accession>A0A1J4J607</accession>
<comment type="caution">
    <text evidence="7">The sequence shown here is derived from an EMBL/GenBank/DDBJ whole genome shotgun (WGS) entry which is preliminary data.</text>
</comment>
<dbReference type="Gene3D" id="3.40.50.300">
    <property type="entry name" value="P-loop containing nucleotide triphosphate hydrolases"/>
    <property type="match status" value="1"/>
</dbReference>
<dbReference type="SUPFAM" id="SSF52540">
    <property type="entry name" value="P-loop containing nucleoside triphosphate hydrolases"/>
    <property type="match status" value="1"/>
</dbReference>
<dbReference type="GeneID" id="94847198"/>
<dbReference type="AlphaFoldDB" id="A0A1J4J607"/>
<evidence type="ECO:0000259" key="6">
    <source>
        <dbReference type="Pfam" id="PF00005"/>
    </source>
</evidence>
<dbReference type="GO" id="GO:0016887">
    <property type="term" value="F:ATP hydrolysis activity"/>
    <property type="evidence" value="ECO:0007669"/>
    <property type="project" value="InterPro"/>
</dbReference>
<feature type="region of interest" description="Disordered" evidence="5">
    <location>
        <begin position="103"/>
        <end position="158"/>
    </location>
</feature>
<dbReference type="OrthoDB" id="6500128at2759"/>
<gene>
    <name evidence="7" type="ORF">TRFO_39184</name>
</gene>
<dbReference type="PANTHER" id="PTHR43394">
    <property type="entry name" value="ATP-DEPENDENT PERMEASE MDL1, MITOCHONDRIAL"/>
    <property type="match status" value="1"/>
</dbReference>
<dbReference type="Gene3D" id="1.20.1560.10">
    <property type="entry name" value="ABC transporter type 1, transmembrane domain"/>
    <property type="match status" value="1"/>
</dbReference>
<comment type="subcellular location">
    <subcellularLocation>
        <location evidence="1">Membrane</location>
        <topology evidence="1">Multi-pass membrane protein</topology>
    </subcellularLocation>
</comment>
<feature type="compositionally biased region" description="Low complexity" evidence="5">
    <location>
        <begin position="118"/>
        <end position="128"/>
    </location>
</feature>
<dbReference type="InterPro" id="IPR003439">
    <property type="entry name" value="ABC_transporter-like_ATP-bd"/>
</dbReference>
<feature type="domain" description="ABC transporter" evidence="6">
    <location>
        <begin position="2"/>
        <end position="30"/>
    </location>
</feature>
<dbReference type="Pfam" id="PF00005">
    <property type="entry name" value="ABC_tran"/>
    <property type="match status" value="1"/>
</dbReference>
<organism evidence="7 8">
    <name type="scientific">Tritrichomonas foetus</name>
    <dbReference type="NCBI Taxonomy" id="1144522"/>
    <lineage>
        <taxon>Eukaryota</taxon>
        <taxon>Metamonada</taxon>
        <taxon>Parabasalia</taxon>
        <taxon>Tritrichomonadida</taxon>
        <taxon>Tritrichomonadidae</taxon>
        <taxon>Tritrichomonas</taxon>
    </lineage>
</organism>
<feature type="compositionally biased region" description="Acidic residues" evidence="5">
    <location>
        <begin position="108"/>
        <end position="117"/>
    </location>
</feature>
<dbReference type="GO" id="GO:0005743">
    <property type="term" value="C:mitochondrial inner membrane"/>
    <property type="evidence" value="ECO:0007669"/>
    <property type="project" value="TreeGrafter"/>
</dbReference>
<dbReference type="InterPro" id="IPR027417">
    <property type="entry name" value="P-loop_NTPase"/>
</dbReference>
<evidence type="ECO:0000313" key="8">
    <source>
        <dbReference type="Proteomes" id="UP000179807"/>
    </source>
</evidence>
<dbReference type="EMBL" id="MLAK01001301">
    <property type="protein sequence ID" value="OHS94666.1"/>
    <property type="molecule type" value="Genomic_DNA"/>
</dbReference>
<keyword evidence="8" id="KW-1185">Reference proteome</keyword>
<dbReference type="InterPro" id="IPR036640">
    <property type="entry name" value="ABC1_TM_sf"/>
</dbReference>
<keyword evidence="3" id="KW-1133">Transmembrane helix</keyword>
<dbReference type="RefSeq" id="XP_068347803.1">
    <property type="nucleotide sequence ID" value="XM_068512494.1"/>
</dbReference>
<dbReference type="InterPro" id="IPR039421">
    <property type="entry name" value="Type_1_exporter"/>
</dbReference>
<dbReference type="VEuPathDB" id="TrichDB:TRFO_39184"/>
<evidence type="ECO:0000256" key="3">
    <source>
        <dbReference type="ARBA" id="ARBA00022989"/>
    </source>
</evidence>
<dbReference type="GO" id="GO:0090374">
    <property type="term" value="P:oligopeptide export from mitochondrion"/>
    <property type="evidence" value="ECO:0007669"/>
    <property type="project" value="TreeGrafter"/>
</dbReference>
<proteinExistence type="predicted"/>
<dbReference type="Proteomes" id="UP000179807">
    <property type="component" value="Unassembled WGS sequence"/>
</dbReference>
<evidence type="ECO:0000256" key="5">
    <source>
        <dbReference type="SAM" id="MobiDB-lite"/>
    </source>
</evidence>
<evidence type="ECO:0000256" key="2">
    <source>
        <dbReference type="ARBA" id="ARBA00022692"/>
    </source>
</evidence>
<keyword evidence="2" id="KW-0812">Transmembrane</keyword>
<name>A0A1J4J607_9EUKA</name>
<protein>
    <submittedName>
        <fullName evidence="7">ABC transporter</fullName>
    </submittedName>
</protein>
<keyword evidence="4" id="KW-0472">Membrane</keyword>
<sequence length="158" mass="17618">MLSGGQRQRIAIARALIRNPVILITDEATSALDAGSEKKVQQALDKVMKTCTSVVVAHRLTTVKNADTIYVFDVGSIVEVGKHDDLVKKRGFYYELVKRQLQDVEKDEKDDENELDSETSQSETSSVSKSDKIQLKKKNHHVEKVVTSESDDEEPSSV</sequence>
<evidence type="ECO:0000256" key="1">
    <source>
        <dbReference type="ARBA" id="ARBA00004141"/>
    </source>
</evidence>
<dbReference type="PANTHER" id="PTHR43394:SF1">
    <property type="entry name" value="ATP-BINDING CASSETTE SUB-FAMILY B MEMBER 10, MITOCHONDRIAL"/>
    <property type="match status" value="1"/>
</dbReference>
<reference evidence="7" key="1">
    <citation type="submission" date="2016-10" db="EMBL/GenBank/DDBJ databases">
        <authorList>
            <person name="Benchimol M."/>
            <person name="Almeida L.G."/>
            <person name="Vasconcelos A.T."/>
            <person name="Perreira-Neves A."/>
            <person name="Rosa I.A."/>
            <person name="Tasca T."/>
            <person name="Bogo M.R."/>
            <person name="de Souza W."/>
        </authorList>
    </citation>
    <scope>NUCLEOTIDE SEQUENCE [LARGE SCALE GENOMIC DNA]</scope>
    <source>
        <strain evidence="7">K</strain>
    </source>
</reference>